<dbReference type="OrthoDB" id="6693353at2"/>
<evidence type="ECO:0000313" key="2">
    <source>
        <dbReference type="EMBL" id="CAB5495278.1"/>
    </source>
</evidence>
<accession>A0A1J5TXP8</accession>
<sequence length="233" mass="27039">MKEVLAAINRHKKAVSNHKLFRDVHTITQESVIEKIDIWAPLFVHLTMTFKDINQMFYHFPNPKNDMQKAINAHAEVDSTHWNMLKTDLQTLGIYNNVKDYGDAMDMIWLDAGAPIRSYMYHAIIRAQMCGDNVYLRMAAMEAGETTVKMFFNTTKYVAGLYEQKTGKQLHYFGNLHIDSEVDNAVDLSIFEQQKLDQETLEKALHIVDAHFDKFKDFLDYKYSITFPSKSLS</sequence>
<proteinExistence type="predicted"/>
<gene>
    <name evidence="3" type="ORF">BGC33_07075</name>
    <name evidence="1" type="ORF">MS2017_2169</name>
    <name evidence="2" type="ORF">THERMOS_270</name>
</gene>
<reference evidence="4" key="1">
    <citation type="submission" date="2016-09" db="EMBL/GenBank/DDBJ databases">
        <title>Genome Sequence of Bathymodiolus thermophilus sulfur-oxidizing gill endosymbiont.</title>
        <authorList>
            <person name="Ponnudurai R."/>
            <person name="Kleiner M."/>
            <person name="Sayavedra L."/>
            <person name="Thuermer A."/>
            <person name="Felbeck H."/>
            <person name="Schlueter R."/>
            <person name="Schweder T."/>
            <person name="Markert S."/>
        </authorList>
    </citation>
    <scope>NUCLEOTIDE SEQUENCE [LARGE SCALE GENOMIC DNA]</scope>
    <source>
        <strain evidence="4">BAT/CrabSpa'14</strain>
    </source>
</reference>
<dbReference type="AlphaFoldDB" id="A0A1J5TXP8"/>
<reference evidence="2 6" key="4">
    <citation type="submission" date="2020-05" db="EMBL/GenBank/DDBJ databases">
        <authorList>
            <person name="Petersen J."/>
            <person name="Sayavedra L."/>
        </authorList>
    </citation>
    <scope>NUCLEOTIDE SEQUENCE [LARGE SCALE GENOMIC DNA]</scope>
    <source>
        <strain evidence="2">B thermophilus SOXS</strain>
    </source>
</reference>
<reference evidence="1 5" key="3">
    <citation type="submission" date="2017-11" db="EMBL/GenBank/DDBJ databases">
        <title>Genome sequence of the bacterial symbiont EPR9N from a vent mussel Bathymodiolus thermophilus.</title>
        <authorList>
            <person name="Won Y.-J."/>
        </authorList>
    </citation>
    <scope>NUCLEOTIDE SEQUENCE [LARGE SCALE GENOMIC DNA]</scope>
    <source>
        <strain evidence="1 5">EPR9N</strain>
    </source>
</reference>
<organism evidence="3 4">
    <name type="scientific">Bathymodiolus thermophilus thioautotrophic gill symbiont</name>
    <dbReference type="NCBI Taxonomy" id="2360"/>
    <lineage>
        <taxon>Bacteria</taxon>
        <taxon>Pseudomonadati</taxon>
        <taxon>Pseudomonadota</taxon>
        <taxon>Gammaproteobacteria</taxon>
        <taxon>sulfur-oxidizing symbionts</taxon>
    </lineage>
</organism>
<dbReference type="Gene3D" id="1.20.910.10">
    <property type="entry name" value="Heme oxygenase-like"/>
    <property type="match status" value="1"/>
</dbReference>
<reference evidence="3" key="2">
    <citation type="journal article" date="2017" name="Stand. Genomic Sci.">
        <title>Genome sequence of the sulfur-oxidizing Bathymodiolus thermophilus gill endosymbiont.</title>
        <authorList>
            <person name="Ponnudurai R."/>
            <person name="Sayavedra L."/>
            <person name="Kleiner M."/>
            <person name="Heiden S.E."/>
            <person name="Thurmer A."/>
            <person name="Felbeck H."/>
            <person name="Schluter R."/>
            <person name="Sievert S.M."/>
            <person name="Daniel R."/>
            <person name="Schweder T."/>
            <person name="Markert S."/>
        </authorList>
    </citation>
    <scope>NUCLEOTIDE SEQUENCE</scope>
    <source>
        <strain evidence="3">BAT/CrabSpa'14</strain>
    </source>
</reference>
<keyword evidence="6" id="KW-1185">Reference proteome</keyword>
<protein>
    <recommendedName>
        <fullName evidence="7">Iron-containing redox enzyme family protein</fullName>
    </recommendedName>
</protein>
<dbReference type="Proteomes" id="UP000278334">
    <property type="component" value="Chromosome"/>
</dbReference>
<dbReference type="EMBL" id="MIQH01000213">
    <property type="protein sequence ID" value="OIR25576.1"/>
    <property type="molecule type" value="Genomic_DNA"/>
</dbReference>
<dbReference type="Proteomes" id="UP000182798">
    <property type="component" value="Unassembled WGS sequence"/>
</dbReference>
<evidence type="ECO:0008006" key="7">
    <source>
        <dbReference type="Google" id="ProtNLM"/>
    </source>
</evidence>
<evidence type="ECO:0000313" key="5">
    <source>
        <dbReference type="Proteomes" id="UP000278334"/>
    </source>
</evidence>
<evidence type="ECO:0000313" key="6">
    <source>
        <dbReference type="Proteomes" id="UP000643672"/>
    </source>
</evidence>
<dbReference type="KEGG" id="bthg:MS2017_2169"/>
<dbReference type="EMBL" id="CAESAQ020000017">
    <property type="protein sequence ID" value="CAB5495278.1"/>
    <property type="molecule type" value="Genomic_DNA"/>
</dbReference>
<dbReference type="RefSeq" id="WP_071563365.1">
    <property type="nucleotide sequence ID" value="NZ_CAESAQ020000017.1"/>
</dbReference>
<dbReference type="InterPro" id="IPR016084">
    <property type="entry name" value="Haem_Oase-like_multi-hlx"/>
</dbReference>
<evidence type="ECO:0000313" key="1">
    <source>
        <dbReference type="EMBL" id="AYQ57819.1"/>
    </source>
</evidence>
<dbReference type="EMBL" id="CP024634">
    <property type="protein sequence ID" value="AYQ57819.1"/>
    <property type="molecule type" value="Genomic_DNA"/>
</dbReference>
<evidence type="ECO:0000313" key="4">
    <source>
        <dbReference type="Proteomes" id="UP000182798"/>
    </source>
</evidence>
<evidence type="ECO:0000313" key="3">
    <source>
        <dbReference type="EMBL" id="OIR25576.1"/>
    </source>
</evidence>
<name>A0A1J5TXP8_9GAMM</name>
<dbReference type="Proteomes" id="UP000643672">
    <property type="component" value="Unassembled WGS sequence"/>
</dbReference>